<dbReference type="InterPro" id="IPR033911">
    <property type="entry name" value="MetRS_core"/>
</dbReference>
<dbReference type="Gene3D" id="3.40.50.620">
    <property type="entry name" value="HUPs"/>
    <property type="match status" value="1"/>
</dbReference>
<keyword evidence="3 10" id="KW-0547">Nucleotide-binding</keyword>
<dbReference type="InterPro" id="IPR009080">
    <property type="entry name" value="tRNAsynth_Ia_anticodon-bd"/>
</dbReference>
<protein>
    <recommendedName>
        <fullName evidence="7">Methionine--tRNA ligase, mitochondrial</fullName>
        <ecNumber evidence="1">6.1.1.10</ecNumber>
    </recommendedName>
    <alternativeName>
        <fullName evidence="8">Mitochondrial methionyl-tRNA synthetase</fullName>
    </alternativeName>
</protein>
<keyword evidence="5 10" id="KW-0648">Protein biosynthesis</keyword>
<dbReference type="CDD" id="cd00814">
    <property type="entry name" value="MetRS_core"/>
    <property type="match status" value="1"/>
</dbReference>
<comment type="catalytic activity">
    <reaction evidence="9">
        <text>tRNA(Met) + L-methionine + ATP = L-methionyl-tRNA(Met) + AMP + diphosphate</text>
        <dbReference type="Rhea" id="RHEA:13481"/>
        <dbReference type="Rhea" id="RHEA-COMP:9667"/>
        <dbReference type="Rhea" id="RHEA-COMP:9698"/>
        <dbReference type="ChEBI" id="CHEBI:30616"/>
        <dbReference type="ChEBI" id="CHEBI:33019"/>
        <dbReference type="ChEBI" id="CHEBI:57844"/>
        <dbReference type="ChEBI" id="CHEBI:78442"/>
        <dbReference type="ChEBI" id="CHEBI:78530"/>
        <dbReference type="ChEBI" id="CHEBI:456215"/>
        <dbReference type="EC" id="6.1.1.10"/>
    </reaction>
</comment>
<accession>T1JZI2</accession>
<evidence type="ECO:0000256" key="8">
    <source>
        <dbReference type="ARBA" id="ARBA00030331"/>
    </source>
</evidence>
<dbReference type="OrthoDB" id="24670at2759"/>
<dbReference type="Pfam" id="PF09334">
    <property type="entry name" value="tRNA-synt_1g"/>
    <property type="match status" value="1"/>
</dbReference>
<feature type="domain" description="Methionyl/Leucyl tRNA synthetase" evidence="11">
    <location>
        <begin position="17"/>
        <end position="377"/>
    </location>
</feature>
<dbReference type="SUPFAM" id="SSF47323">
    <property type="entry name" value="Anticodon-binding domain of a subclass of class I aminoacyl-tRNA synthetases"/>
    <property type="match status" value="1"/>
</dbReference>
<dbReference type="PANTHER" id="PTHR43326:SF1">
    <property type="entry name" value="METHIONINE--TRNA LIGASE, MITOCHONDRIAL"/>
    <property type="match status" value="1"/>
</dbReference>
<keyword evidence="13" id="KW-1185">Reference proteome</keyword>
<dbReference type="GO" id="GO:0005739">
    <property type="term" value="C:mitochondrion"/>
    <property type="evidence" value="ECO:0007669"/>
    <property type="project" value="UniProtKB-ARBA"/>
</dbReference>
<dbReference type="EMBL" id="CAEY01001120">
    <property type="status" value="NOT_ANNOTATED_CDS"/>
    <property type="molecule type" value="Genomic_DNA"/>
</dbReference>
<evidence type="ECO:0000256" key="2">
    <source>
        <dbReference type="ARBA" id="ARBA00022598"/>
    </source>
</evidence>
<dbReference type="InterPro" id="IPR014758">
    <property type="entry name" value="Met-tRNA_synth"/>
</dbReference>
<dbReference type="NCBIfam" id="TIGR00398">
    <property type="entry name" value="metG"/>
    <property type="match status" value="1"/>
</dbReference>
<dbReference type="InterPro" id="IPR023457">
    <property type="entry name" value="Met-tRNA_synth_2"/>
</dbReference>
<evidence type="ECO:0000256" key="1">
    <source>
        <dbReference type="ARBA" id="ARBA00012838"/>
    </source>
</evidence>
<evidence type="ECO:0000256" key="7">
    <source>
        <dbReference type="ARBA" id="ARBA00026124"/>
    </source>
</evidence>
<dbReference type="SUPFAM" id="SSF52374">
    <property type="entry name" value="Nucleotidylyl transferase"/>
    <property type="match status" value="1"/>
</dbReference>
<dbReference type="EC" id="6.1.1.10" evidence="1"/>
<dbReference type="FunFam" id="2.170.220.10:FF:000001">
    <property type="entry name" value="methionine--tRNA ligase, mitochondrial"/>
    <property type="match status" value="1"/>
</dbReference>
<dbReference type="KEGG" id="tut:107372100"/>
<dbReference type="InterPro" id="IPR014729">
    <property type="entry name" value="Rossmann-like_a/b/a_fold"/>
</dbReference>
<keyword evidence="2 10" id="KW-0436">Ligase</keyword>
<organism evidence="12 13">
    <name type="scientific">Tetranychus urticae</name>
    <name type="common">Two-spotted spider mite</name>
    <dbReference type="NCBI Taxonomy" id="32264"/>
    <lineage>
        <taxon>Eukaryota</taxon>
        <taxon>Metazoa</taxon>
        <taxon>Ecdysozoa</taxon>
        <taxon>Arthropoda</taxon>
        <taxon>Chelicerata</taxon>
        <taxon>Arachnida</taxon>
        <taxon>Acari</taxon>
        <taxon>Acariformes</taxon>
        <taxon>Trombidiformes</taxon>
        <taxon>Prostigmata</taxon>
        <taxon>Eleutherengona</taxon>
        <taxon>Raphignathae</taxon>
        <taxon>Tetranychoidea</taxon>
        <taxon>Tetranychidae</taxon>
        <taxon>Tetranychus</taxon>
    </lineage>
</organism>
<evidence type="ECO:0000256" key="9">
    <source>
        <dbReference type="ARBA" id="ARBA00047364"/>
    </source>
</evidence>
<dbReference type="GO" id="GO:0004825">
    <property type="term" value="F:methionine-tRNA ligase activity"/>
    <property type="evidence" value="ECO:0007669"/>
    <property type="project" value="UniProtKB-EC"/>
</dbReference>
<comment type="similarity">
    <text evidence="10">Belongs to the class-I aminoacyl-tRNA synthetase family.</text>
</comment>
<dbReference type="HOGENOM" id="CLU_009710_9_0_1"/>
<dbReference type="Gene3D" id="1.10.730.10">
    <property type="entry name" value="Isoleucyl-tRNA Synthetase, Domain 1"/>
    <property type="match status" value="1"/>
</dbReference>
<dbReference type="Proteomes" id="UP000015104">
    <property type="component" value="Unassembled WGS sequence"/>
</dbReference>
<dbReference type="Gene3D" id="2.170.220.10">
    <property type="match status" value="1"/>
</dbReference>
<evidence type="ECO:0000256" key="3">
    <source>
        <dbReference type="ARBA" id="ARBA00022741"/>
    </source>
</evidence>
<dbReference type="STRING" id="32264.T1JZI2"/>
<dbReference type="OMA" id="NMFLPDR"/>
<proteinExistence type="inferred from homology"/>
<reference evidence="12" key="2">
    <citation type="submission" date="2015-06" db="UniProtKB">
        <authorList>
            <consortium name="EnsemblMetazoa"/>
        </authorList>
    </citation>
    <scope>IDENTIFICATION</scope>
</reference>
<sequence>MRIVNKLLSRFNPVSHYFISTPIFYVNADPHIGHVHSLVVADALHHIAKLKGAEKTIFSTGTDEHGLKIQRAAKSQGFHPQEFCDNISKRFSTLCSAFEIGNTHFIRTTDASHINAVSNFWTELCTKGFIYKSKYAGWYSVSDETFLPSTQIEEKIIDDKLVKVSIESGHVLEWVEEENYMFRLSELQEPLLKLFKSGKITIKPDVFHQLVLSLIDQGLHDISVSRPSSRLSWGIPLPSDSSHRIYVWLDALVNYLTVAGYPNLSKFWPPDCHVIGKDIIKFHAIYWPAFLLAADLEVPKQIICHSHWTVDGVKMSKSRQNIVNPFDLLQTYSPEAIRYFLLRQAVPHDDGNFSESQMQYFLNLDLSDTLGNLLSRCCAPKINFKQIYPAAPSTQVLAQFPADELIESLFPLGLKVDKLFSEAQFHDGIDQVLASLRLANKLVNDTKPWELVKNPALEEYLHGVLYITFETLRICGILMQPVIPKMATKLLDRLAVPINQRYWSDAIPCLPPSNSSTERSLCDKVDSFLFPRIR</sequence>
<evidence type="ECO:0000256" key="5">
    <source>
        <dbReference type="ARBA" id="ARBA00022917"/>
    </source>
</evidence>
<reference evidence="13" key="1">
    <citation type="submission" date="2011-08" db="EMBL/GenBank/DDBJ databases">
        <authorList>
            <person name="Rombauts S."/>
        </authorList>
    </citation>
    <scope>NUCLEOTIDE SEQUENCE</scope>
    <source>
        <strain evidence="13">London</strain>
    </source>
</reference>
<evidence type="ECO:0000313" key="13">
    <source>
        <dbReference type="Proteomes" id="UP000015104"/>
    </source>
</evidence>
<keyword evidence="4 10" id="KW-0067">ATP-binding</keyword>
<dbReference type="eggNOG" id="KOG0436">
    <property type="taxonomic scope" value="Eukaryota"/>
</dbReference>
<evidence type="ECO:0000256" key="4">
    <source>
        <dbReference type="ARBA" id="ARBA00022840"/>
    </source>
</evidence>
<dbReference type="AlphaFoldDB" id="T1JZI2"/>
<evidence type="ECO:0000313" key="12">
    <source>
        <dbReference type="EnsemblMetazoa" id="tetur03g04040.1"/>
    </source>
</evidence>
<name>T1JZI2_TETUR</name>
<evidence type="ECO:0000259" key="11">
    <source>
        <dbReference type="Pfam" id="PF09334"/>
    </source>
</evidence>
<gene>
    <name evidence="12" type="primary">107372100</name>
</gene>
<dbReference type="InterPro" id="IPR015413">
    <property type="entry name" value="Methionyl/Leucyl_tRNA_Synth"/>
</dbReference>
<evidence type="ECO:0000256" key="6">
    <source>
        <dbReference type="ARBA" id="ARBA00023146"/>
    </source>
</evidence>
<evidence type="ECO:0000256" key="10">
    <source>
        <dbReference type="RuleBase" id="RU363039"/>
    </source>
</evidence>
<dbReference type="PRINTS" id="PR01041">
    <property type="entry name" value="TRNASYNTHMET"/>
</dbReference>
<dbReference type="GO" id="GO:0006431">
    <property type="term" value="P:methionyl-tRNA aminoacylation"/>
    <property type="evidence" value="ECO:0007669"/>
    <property type="project" value="InterPro"/>
</dbReference>
<dbReference type="GO" id="GO:0005524">
    <property type="term" value="F:ATP binding"/>
    <property type="evidence" value="ECO:0007669"/>
    <property type="project" value="UniProtKB-KW"/>
</dbReference>
<keyword evidence="6 10" id="KW-0030">Aminoacyl-tRNA synthetase</keyword>
<dbReference type="EnsemblMetazoa" id="tetur03g04040.1">
    <property type="protein sequence ID" value="tetur03g04040.1"/>
    <property type="gene ID" value="tetur03g04040"/>
</dbReference>
<dbReference type="PANTHER" id="PTHR43326">
    <property type="entry name" value="METHIONYL-TRNA SYNTHETASE"/>
    <property type="match status" value="1"/>
</dbReference>